<dbReference type="InterPro" id="IPR050270">
    <property type="entry name" value="DegV_domain_contain"/>
</dbReference>
<dbReference type="PANTHER" id="PTHR33434">
    <property type="entry name" value="DEGV DOMAIN-CONTAINING PROTEIN DR_1986-RELATED"/>
    <property type="match status" value="1"/>
</dbReference>
<keyword evidence="4" id="KW-1185">Reference proteome</keyword>
<evidence type="ECO:0000313" key="4">
    <source>
        <dbReference type="Proteomes" id="UP001418796"/>
    </source>
</evidence>
<dbReference type="RefSeq" id="WP_203087074.1">
    <property type="nucleotide sequence ID" value="NZ_JAEUZA010000001.1"/>
</dbReference>
<evidence type="ECO:0000256" key="2">
    <source>
        <dbReference type="ARBA" id="ARBA00023121"/>
    </source>
</evidence>
<keyword evidence="2" id="KW-0446">Lipid-binding</keyword>
<protein>
    <submittedName>
        <fullName evidence="3">DegV family protein</fullName>
    </submittedName>
</protein>
<dbReference type="Pfam" id="PF02645">
    <property type="entry name" value="DegV"/>
    <property type="match status" value="1"/>
</dbReference>
<dbReference type="SUPFAM" id="SSF82549">
    <property type="entry name" value="DAK1/DegV-like"/>
    <property type="match status" value="1"/>
</dbReference>
<dbReference type="PROSITE" id="PS51482">
    <property type="entry name" value="DEGV"/>
    <property type="match status" value="1"/>
</dbReference>
<dbReference type="NCBIfam" id="TIGR00762">
    <property type="entry name" value="DegV"/>
    <property type="match status" value="1"/>
</dbReference>
<gene>
    <name evidence="3" type="ORF">MKY91_10960</name>
</gene>
<organism evidence="3 4">
    <name type="scientific">Alkalicoccobacillus gibsonii</name>
    <dbReference type="NCBI Taxonomy" id="79881"/>
    <lineage>
        <taxon>Bacteria</taxon>
        <taxon>Bacillati</taxon>
        <taxon>Bacillota</taxon>
        <taxon>Bacilli</taxon>
        <taxon>Bacillales</taxon>
        <taxon>Bacillaceae</taxon>
        <taxon>Alkalicoccobacillus</taxon>
    </lineage>
</organism>
<dbReference type="EMBL" id="JBCITK010000001">
    <property type="protein sequence ID" value="MEN0643666.1"/>
    <property type="molecule type" value="Genomic_DNA"/>
</dbReference>
<dbReference type="PANTHER" id="PTHR33434:SF8">
    <property type="entry name" value="DEGV DOMAIN-CONTAINING PROTEIN SPR1019"/>
    <property type="match status" value="1"/>
</dbReference>
<dbReference type="Gene3D" id="3.30.1180.10">
    <property type="match status" value="1"/>
</dbReference>
<name>A0ABU9VIC6_9BACI</name>
<dbReference type="InterPro" id="IPR003797">
    <property type="entry name" value="DegV"/>
</dbReference>
<dbReference type="Proteomes" id="UP001418796">
    <property type="component" value="Unassembled WGS sequence"/>
</dbReference>
<dbReference type="InterPro" id="IPR043168">
    <property type="entry name" value="DegV_C"/>
</dbReference>
<comment type="function">
    <text evidence="1">May bind long-chain fatty acids, such as palmitate, and may play a role in lipid transport or fatty acid metabolism.</text>
</comment>
<dbReference type="Gene3D" id="3.40.50.10170">
    <property type="match status" value="1"/>
</dbReference>
<evidence type="ECO:0000256" key="1">
    <source>
        <dbReference type="ARBA" id="ARBA00003238"/>
    </source>
</evidence>
<proteinExistence type="predicted"/>
<accession>A0ABU9VIC6</accession>
<reference evidence="3 4" key="1">
    <citation type="submission" date="2024-03" db="EMBL/GenBank/DDBJ databases">
        <title>Bacilli Hybrid Assemblies.</title>
        <authorList>
            <person name="Kovac J."/>
        </authorList>
    </citation>
    <scope>NUCLEOTIDE SEQUENCE [LARGE SCALE GENOMIC DNA]</scope>
    <source>
        <strain evidence="3 4">FSL R7-0666</strain>
    </source>
</reference>
<comment type="caution">
    <text evidence="3">The sequence shown here is derived from an EMBL/GenBank/DDBJ whole genome shotgun (WGS) entry which is preliminary data.</text>
</comment>
<evidence type="ECO:0000313" key="3">
    <source>
        <dbReference type="EMBL" id="MEN0643666.1"/>
    </source>
</evidence>
<sequence length="280" mass="30377">MIKIVTDSTCDLPIEVTKKLDIQVVPLTIQANGQTFLDGVDLDPTEFIDLLEVSTEIPKSSQPSVGSFLEVYDQLEKKHPGVQILSIHMTEKMSGTVRSAELAAAETKANVTVLDSTFISGALAFQVEQAAEMAADGIQMGPILTKLQDIRDQSELYIMVDTLEYLQKGGRIGKGKALIGSLLKVKPLAAIVNGEYSPIKNMRTYKQVIEYLTTQFSEASVGKTIKKVSISHIEADELAGRLVNALKAIAPDVPYFVTTTSPIISTHTGPGAIALMYYTE</sequence>